<sequence>MEVAQKGGDLTKPSSGRKLEIWKIYKALMRYTQPDCADKNWSKIWRIKGPLRLNLCLWFIRHDNLPIANLLFKLSCEPSPGNTDSLSQLRIEEFGGAFALSNNEHEQENPERGTAYGRPLPHKLHFL</sequence>
<accession>A0ACC0BW13</accession>
<gene>
    <name evidence="1" type="ORF">M9H77_07832</name>
</gene>
<dbReference type="EMBL" id="CM044702">
    <property type="protein sequence ID" value="KAI5676882.1"/>
    <property type="molecule type" value="Genomic_DNA"/>
</dbReference>
<evidence type="ECO:0000313" key="1">
    <source>
        <dbReference type="EMBL" id="KAI5676882.1"/>
    </source>
</evidence>
<proteinExistence type="predicted"/>
<protein>
    <submittedName>
        <fullName evidence="1">Uncharacterized protein</fullName>
    </submittedName>
</protein>
<dbReference type="Proteomes" id="UP001060085">
    <property type="component" value="Linkage Group LG02"/>
</dbReference>
<organism evidence="1 2">
    <name type="scientific">Catharanthus roseus</name>
    <name type="common">Madagascar periwinkle</name>
    <name type="synonym">Vinca rosea</name>
    <dbReference type="NCBI Taxonomy" id="4058"/>
    <lineage>
        <taxon>Eukaryota</taxon>
        <taxon>Viridiplantae</taxon>
        <taxon>Streptophyta</taxon>
        <taxon>Embryophyta</taxon>
        <taxon>Tracheophyta</taxon>
        <taxon>Spermatophyta</taxon>
        <taxon>Magnoliopsida</taxon>
        <taxon>eudicotyledons</taxon>
        <taxon>Gunneridae</taxon>
        <taxon>Pentapetalae</taxon>
        <taxon>asterids</taxon>
        <taxon>lamiids</taxon>
        <taxon>Gentianales</taxon>
        <taxon>Apocynaceae</taxon>
        <taxon>Rauvolfioideae</taxon>
        <taxon>Vinceae</taxon>
        <taxon>Catharanthinae</taxon>
        <taxon>Catharanthus</taxon>
    </lineage>
</organism>
<evidence type="ECO:0000313" key="2">
    <source>
        <dbReference type="Proteomes" id="UP001060085"/>
    </source>
</evidence>
<keyword evidence="2" id="KW-1185">Reference proteome</keyword>
<comment type="caution">
    <text evidence="1">The sequence shown here is derived from an EMBL/GenBank/DDBJ whole genome shotgun (WGS) entry which is preliminary data.</text>
</comment>
<name>A0ACC0BW13_CATRO</name>
<reference evidence="2" key="1">
    <citation type="journal article" date="2023" name="Nat. Plants">
        <title>Single-cell RNA sequencing provides a high-resolution roadmap for understanding the multicellular compartmentation of specialized metabolism.</title>
        <authorList>
            <person name="Sun S."/>
            <person name="Shen X."/>
            <person name="Li Y."/>
            <person name="Li Y."/>
            <person name="Wang S."/>
            <person name="Li R."/>
            <person name="Zhang H."/>
            <person name="Shen G."/>
            <person name="Guo B."/>
            <person name="Wei J."/>
            <person name="Xu J."/>
            <person name="St-Pierre B."/>
            <person name="Chen S."/>
            <person name="Sun C."/>
        </authorList>
    </citation>
    <scope>NUCLEOTIDE SEQUENCE [LARGE SCALE GENOMIC DNA]</scope>
</reference>